<dbReference type="InterPro" id="IPR038765">
    <property type="entry name" value="Papain-like_cys_pep_sf"/>
</dbReference>
<dbReference type="PANTHER" id="PTHR47359">
    <property type="entry name" value="PEPTIDOGLYCAN DL-ENDOPEPTIDASE CWLO"/>
    <property type="match status" value="1"/>
</dbReference>
<evidence type="ECO:0000256" key="2">
    <source>
        <dbReference type="ARBA" id="ARBA00022670"/>
    </source>
</evidence>
<dbReference type="HOGENOM" id="CLU_034085_1_2_11"/>
<comment type="similarity">
    <text evidence="1">Belongs to the peptidase C40 family.</text>
</comment>
<evidence type="ECO:0000313" key="9">
    <source>
        <dbReference type="Proteomes" id="UP000007842"/>
    </source>
</evidence>
<name>F8K0W9_STREN</name>
<accession>G8WTJ3</accession>
<dbReference type="Proteomes" id="UP000007842">
    <property type="component" value="Chromosome"/>
</dbReference>
<dbReference type="PATRIC" id="fig|1003195.11.peg.2850"/>
<evidence type="ECO:0000259" key="7">
    <source>
        <dbReference type="PROSITE" id="PS51935"/>
    </source>
</evidence>
<keyword evidence="2" id="KW-0645">Protease</keyword>
<dbReference type="KEGG" id="sct:SCAT_1264"/>
<dbReference type="PROSITE" id="PS51935">
    <property type="entry name" value="NLPC_P60"/>
    <property type="match status" value="1"/>
</dbReference>
<dbReference type="PANTHER" id="PTHR47359:SF3">
    <property type="entry name" value="NLP_P60 DOMAIN-CONTAINING PROTEIN-RELATED"/>
    <property type="match status" value="1"/>
</dbReference>
<dbReference type="STRING" id="1003195.SCATT_12650"/>
<evidence type="ECO:0000256" key="1">
    <source>
        <dbReference type="ARBA" id="ARBA00007074"/>
    </source>
</evidence>
<evidence type="ECO:0000256" key="4">
    <source>
        <dbReference type="ARBA" id="ARBA00022807"/>
    </source>
</evidence>
<feature type="coiled-coil region" evidence="5">
    <location>
        <begin position="50"/>
        <end position="98"/>
    </location>
</feature>
<evidence type="ECO:0000256" key="3">
    <source>
        <dbReference type="ARBA" id="ARBA00022801"/>
    </source>
</evidence>
<dbReference type="eggNOG" id="COG0791">
    <property type="taxonomic scope" value="Bacteria"/>
</dbReference>
<feature type="domain" description="NlpC/P60" evidence="7">
    <location>
        <begin position="231"/>
        <end position="345"/>
    </location>
</feature>
<keyword evidence="3" id="KW-0378">Hydrolase</keyword>
<dbReference type="GO" id="GO:0006508">
    <property type="term" value="P:proteolysis"/>
    <property type="evidence" value="ECO:0007669"/>
    <property type="project" value="UniProtKB-KW"/>
</dbReference>
<sequence>MASHRRCAPPGTARTARATVLSAAAAAALYATAPAGAQPQEGPEQVRAQVDALYQQAERATQSYDAALEKATGLRGRIEALQSEMARTQQSVNRLRDGLGVIAAAEYRDGGLDPSLTLLFTSDPDGYLERAALTERARHHRAGQLHRLRLAERTLRQQRAQAGARLAELDRTRAQLAARKTTVQRKLNQARRLIDALAPAQRAAAGFGAAQNNRVEAAGPLPDLPTLAPVSGRAAEAVAAVRGALGSPYVWGSSGPSAFDCSGLMYWAYQRAGTTLPRTSQEQLTAGRHVPLGQARPGDLVIYRNDASHVAMYVGGGKVIHAPYPGARVRYDPVTMMPVTAVVRP</sequence>
<reference evidence="9" key="1">
    <citation type="submission" date="2011-12" db="EMBL/GenBank/DDBJ databases">
        <title>Complete genome sequence of Streptomyces cattleya strain DSM 46488.</title>
        <authorList>
            <person name="Ou H.-Y."/>
            <person name="Li P."/>
            <person name="Zhao C."/>
            <person name="O'Hagan D."/>
            <person name="Deng Z."/>
        </authorList>
    </citation>
    <scope>NUCLEOTIDE SEQUENCE [LARGE SCALE GENOMIC DNA]</scope>
    <source>
        <strain evidence="9">ATCC 35852 / DSM 46488 / JCM 4925 / NBRC 14057 / NRRL 8057</strain>
    </source>
</reference>
<dbReference type="OrthoDB" id="5177647at2"/>
<dbReference type="RefSeq" id="WP_014142022.1">
    <property type="nucleotide sequence ID" value="NC_016111.1"/>
</dbReference>
<keyword evidence="6" id="KW-0732">Signal</keyword>
<dbReference type="SUPFAM" id="SSF54001">
    <property type="entry name" value="Cysteine proteinases"/>
    <property type="match status" value="1"/>
</dbReference>
<feature type="chain" id="PRO_5003373758" evidence="6">
    <location>
        <begin position="38"/>
        <end position="345"/>
    </location>
</feature>
<dbReference type="Gene3D" id="3.90.1720.10">
    <property type="entry name" value="endopeptidase domain like (from Nostoc punctiforme)"/>
    <property type="match status" value="1"/>
</dbReference>
<keyword evidence="5" id="KW-0175">Coiled coil</keyword>
<evidence type="ECO:0000313" key="8">
    <source>
        <dbReference type="EMBL" id="AEW93636.1"/>
    </source>
</evidence>
<dbReference type="EMBL" id="CP003219">
    <property type="protein sequence ID" value="AEW93636.1"/>
    <property type="molecule type" value="Genomic_DNA"/>
</dbReference>
<gene>
    <name evidence="8" type="ordered locus">SCATT_12650</name>
</gene>
<keyword evidence="4" id="KW-0788">Thiol protease</keyword>
<dbReference type="InterPro" id="IPR051794">
    <property type="entry name" value="PG_Endopeptidase_C40"/>
</dbReference>
<proteinExistence type="inferred from homology"/>
<evidence type="ECO:0000256" key="6">
    <source>
        <dbReference type="SAM" id="SignalP"/>
    </source>
</evidence>
<dbReference type="MEROPS" id="C40.007"/>
<feature type="coiled-coil region" evidence="5">
    <location>
        <begin position="166"/>
        <end position="193"/>
    </location>
</feature>
<feature type="signal peptide" evidence="6">
    <location>
        <begin position="1"/>
        <end position="37"/>
    </location>
</feature>
<dbReference type="Pfam" id="PF00877">
    <property type="entry name" value="NLPC_P60"/>
    <property type="match status" value="1"/>
</dbReference>
<dbReference type="GO" id="GO:0008234">
    <property type="term" value="F:cysteine-type peptidase activity"/>
    <property type="evidence" value="ECO:0007669"/>
    <property type="project" value="UniProtKB-KW"/>
</dbReference>
<dbReference type="InterPro" id="IPR000064">
    <property type="entry name" value="NLP_P60_dom"/>
</dbReference>
<dbReference type="AlphaFoldDB" id="F8K0W9"/>
<organism evidence="8 9">
    <name type="scientific">Streptantibioticus cattleyicolor (strain ATCC 35852 / DSM 46488 / JCM 4925 / NBRC 14057 / NRRL 8057)</name>
    <name type="common">Streptomyces cattleya</name>
    <dbReference type="NCBI Taxonomy" id="1003195"/>
    <lineage>
        <taxon>Bacteria</taxon>
        <taxon>Bacillati</taxon>
        <taxon>Actinomycetota</taxon>
        <taxon>Actinomycetes</taxon>
        <taxon>Kitasatosporales</taxon>
        <taxon>Streptomycetaceae</taxon>
        <taxon>Streptantibioticus</taxon>
    </lineage>
</organism>
<evidence type="ECO:0000256" key="5">
    <source>
        <dbReference type="SAM" id="Coils"/>
    </source>
</evidence>
<dbReference type="Gene3D" id="6.10.250.3150">
    <property type="match status" value="1"/>
</dbReference>
<accession>F8K0W9</accession>
<protein>
    <submittedName>
        <fullName evidence="8">NLP/P60 protein</fullName>
    </submittedName>
</protein>
<dbReference type="KEGG" id="scy:SCATT_12650"/>
<keyword evidence="9" id="KW-1185">Reference proteome</keyword>